<dbReference type="Pfam" id="PF12796">
    <property type="entry name" value="Ank_2"/>
    <property type="match status" value="3"/>
</dbReference>
<dbReference type="AlphaFoldDB" id="A0A0C2YPI3"/>
<feature type="repeat" description="ANK" evidence="3">
    <location>
        <begin position="377"/>
        <end position="412"/>
    </location>
</feature>
<evidence type="ECO:0000256" key="3">
    <source>
        <dbReference type="PROSITE-ProRule" id="PRU00023"/>
    </source>
</evidence>
<dbReference type="STRING" id="686832.A0A0C2YPI3"/>
<dbReference type="PROSITE" id="PS50297">
    <property type="entry name" value="ANK_REP_REGION"/>
    <property type="match status" value="4"/>
</dbReference>
<dbReference type="PANTHER" id="PTHR24173:SF74">
    <property type="entry name" value="ANKYRIN REPEAT DOMAIN-CONTAINING PROTEIN 16"/>
    <property type="match status" value="1"/>
</dbReference>
<evidence type="ECO:0000256" key="1">
    <source>
        <dbReference type="ARBA" id="ARBA00022737"/>
    </source>
</evidence>
<dbReference type="PROSITE" id="PS50088">
    <property type="entry name" value="ANK_REPEAT"/>
    <property type="match status" value="5"/>
</dbReference>
<dbReference type="Gene3D" id="1.25.40.20">
    <property type="entry name" value="Ankyrin repeat-containing domain"/>
    <property type="match status" value="3"/>
</dbReference>
<dbReference type="EMBL" id="KN831776">
    <property type="protein sequence ID" value="KIM42962.1"/>
    <property type="molecule type" value="Genomic_DNA"/>
</dbReference>
<protein>
    <submittedName>
        <fullName evidence="5">Uncharacterized protein</fullName>
    </submittedName>
</protein>
<keyword evidence="4" id="KW-0812">Transmembrane</keyword>
<keyword evidence="1" id="KW-0677">Repeat</keyword>
<evidence type="ECO:0000313" key="6">
    <source>
        <dbReference type="Proteomes" id="UP000053424"/>
    </source>
</evidence>
<keyword evidence="4" id="KW-1133">Transmembrane helix</keyword>
<accession>A0A0C2YPI3</accession>
<feature type="repeat" description="ANK" evidence="3">
    <location>
        <begin position="795"/>
        <end position="827"/>
    </location>
</feature>
<proteinExistence type="predicted"/>
<keyword evidence="4" id="KW-0472">Membrane</keyword>
<dbReference type="HOGENOM" id="CLU_306546_0_0_1"/>
<keyword evidence="6" id="KW-1185">Reference proteome</keyword>
<dbReference type="InterPro" id="IPR002110">
    <property type="entry name" value="Ankyrin_rpt"/>
</dbReference>
<gene>
    <name evidence="5" type="ORF">M413DRAFT_26182</name>
</gene>
<keyword evidence="2 3" id="KW-0040">ANK repeat</keyword>
<dbReference type="PANTHER" id="PTHR24173">
    <property type="entry name" value="ANKYRIN REPEAT CONTAINING"/>
    <property type="match status" value="1"/>
</dbReference>
<dbReference type="InterPro" id="IPR036770">
    <property type="entry name" value="Ankyrin_rpt-contain_sf"/>
</dbReference>
<dbReference type="SUPFAM" id="SSF48403">
    <property type="entry name" value="Ankyrin repeat"/>
    <property type="match status" value="3"/>
</dbReference>
<evidence type="ECO:0000313" key="5">
    <source>
        <dbReference type="EMBL" id="KIM42962.1"/>
    </source>
</evidence>
<dbReference type="Proteomes" id="UP000053424">
    <property type="component" value="Unassembled WGS sequence"/>
</dbReference>
<dbReference type="SMART" id="SM00248">
    <property type="entry name" value="ANK"/>
    <property type="match status" value="13"/>
</dbReference>
<feature type="repeat" description="ANK" evidence="3">
    <location>
        <begin position="634"/>
        <end position="666"/>
    </location>
</feature>
<reference evidence="5 6" key="1">
    <citation type="submission" date="2014-04" db="EMBL/GenBank/DDBJ databases">
        <authorList>
            <consortium name="DOE Joint Genome Institute"/>
            <person name="Kuo A."/>
            <person name="Gay G."/>
            <person name="Dore J."/>
            <person name="Kohler A."/>
            <person name="Nagy L.G."/>
            <person name="Floudas D."/>
            <person name="Copeland A."/>
            <person name="Barry K.W."/>
            <person name="Cichocki N."/>
            <person name="Veneault-Fourrey C."/>
            <person name="LaButti K."/>
            <person name="Lindquist E.A."/>
            <person name="Lipzen A."/>
            <person name="Lundell T."/>
            <person name="Morin E."/>
            <person name="Murat C."/>
            <person name="Sun H."/>
            <person name="Tunlid A."/>
            <person name="Henrissat B."/>
            <person name="Grigoriev I.V."/>
            <person name="Hibbett D.S."/>
            <person name="Martin F."/>
            <person name="Nordberg H.P."/>
            <person name="Cantor M.N."/>
            <person name="Hua S.X."/>
        </authorList>
    </citation>
    <scope>NUCLEOTIDE SEQUENCE [LARGE SCALE GENOMIC DNA]</scope>
    <source>
        <strain evidence="6">h7</strain>
    </source>
</reference>
<dbReference type="OrthoDB" id="194358at2759"/>
<feature type="repeat" description="ANK" evidence="3">
    <location>
        <begin position="447"/>
        <end position="482"/>
    </location>
</feature>
<dbReference type="Pfam" id="PF00023">
    <property type="entry name" value="Ank"/>
    <property type="match status" value="2"/>
</dbReference>
<reference evidence="6" key="2">
    <citation type="submission" date="2015-01" db="EMBL/GenBank/DDBJ databases">
        <title>Evolutionary Origins and Diversification of the Mycorrhizal Mutualists.</title>
        <authorList>
            <consortium name="DOE Joint Genome Institute"/>
            <consortium name="Mycorrhizal Genomics Consortium"/>
            <person name="Kohler A."/>
            <person name="Kuo A."/>
            <person name="Nagy L.G."/>
            <person name="Floudas D."/>
            <person name="Copeland A."/>
            <person name="Barry K.W."/>
            <person name="Cichocki N."/>
            <person name="Veneault-Fourrey C."/>
            <person name="LaButti K."/>
            <person name="Lindquist E.A."/>
            <person name="Lipzen A."/>
            <person name="Lundell T."/>
            <person name="Morin E."/>
            <person name="Murat C."/>
            <person name="Riley R."/>
            <person name="Ohm R."/>
            <person name="Sun H."/>
            <person name="Tunlid A."/>
            <person name="Henrissat B."/>
            <person name="Grigoriev I.V."/>
            <person name="Hibbett D.S."/>
            <person name="Martin F."/>
        </authorList>
    </citation>
    <scope>NUCLEOTIDE SEQUENCE [LARGE SCALE GENOMIC DNA]</scope>
    <source>
        <strain evidence="6">h7</strain>
    </source>
</reference>
<organism evidence="5 6">
    <name type="scientific">Hebeloma cylindrosporum</name>
    <dbReference type="NCBI Taxonomy" id="76867"/>
    <lineage>
        <taxon>Eukaryota</taxon>
        <taxon>Fungi</taxon>
        <taxon>Dikarya</taxon>
        <taxon>Basidiomycota</taxon>
        <taxon>Agaricomycotina</taxon>
        <taxon>Agaricomycetes</taxon>
        <taxon>Agaricomycetidae</taxon>
        <taxon>Agaricales</taxon>
        <taxon>Agaricineae</taxon>
        <taxon>Hymenogastraceae</taxon>
        <taxon>Hebeloma</taxon>
    </lineage>
</organism>
<name>A0A0C2YPI3_HEBCY</name>
<feature type="transmembrane region" description="Helical" evidence="4">
    <location>
        <begin position="146"/>
        <end position="165"/>
    </location>
</feature>
<sequence length="966" mass="105925">MTVMEDDVEDDKSASSASDLDLAQLIEYGMTREALSALDNGADPNSTNTDGQPVICVAISCGNLAVMKKLLALGAVSTASVAEEAKSRPPLAPLTKALIIISMNIPQSFLLASGAPSLLKFSLLFLPTEAFVWSTINDRDFPKLKAILLATLVTWMVLISLSWMFGGFARSFSTLCFHSRSLRAYLSRRLLLLLVNSFFNPPVSQAQSPPELNILLLRTLFDYTGDAEEMAIALLEHGIHLGITNDAHSLLNLLTRYPLHELESFRRQHDHSFPSVLTLCASGENAEFLDLLFQHGSNFYDDRDLSEALLACLSEYSRDVRPEVVSILLQHGASANATDRDGRSALSWACQWMASHHLVPLLLAAGAGSTIDSTDKNGQTALHHAAWKHDRGNHAVLEMLIDAGATIDVADNNGHSPLWNAISLGCQPTTTAFLLERGSKPDFRGEGSSTPLMEACRHSTESSLIVIAMLLAHGADPNASTEDDTPLISACYRQYSKDRDSMVYMLLQAGASPVMPLEFPCQPLVESAWCTRLEGDWMLEILKAAQAQGPVPIEVLNMTMERLVRATPSIHLTSLGALLLAGGDPGFRPKFPAFDGGSLLHCVSGATEDFQGDTRATIQYLVMHGPGVEAHDDKGRTPLHVAVRATNQQAVDELVDLGSLVDAVDNKGRTPLAYACKVKPTRSTGYTILDVHPDLDQPEYSGKRMQNVRSAIIADRGKQVQMSIAAEDIVYYLLEKGADPLTEDNLGMTPLHLACKVGNPITAGVILQNREDMQSNPPPGLGYSMKDLVGARDHNGMTPLHWAARSGSGESVLMILAANALLQFGDEGTHEMARKHPFHVVFLTELILAVDHRKYTPMHYAIVEGHEDVVKIFLDEVNIFDRWVNDSEDMPSYINFAAACGYSEIVEMLATAQGKVGHERWHHYQRRTDFNNGDWCGFECQWCKYQWCWMNGRDAMGLVAARAREP</sequence>
<evidence type="ECO:0000256" key="2">
    <source>
        <dbReference type="ARBA" id="ARBA00023043"/>
    </source>
</evidence>
<feature type="repeat" description="ANK" evidence="3">
    <location>
        <begin position="853"/>
        <end position="875"/>
    </location>
</feature>
<evidence type="ECO:0000256" key="4">
    <source>
        <dbReference type="SAM" id="Phobius"/>
    </source>
</evidence>